<sequence>MLSVQQGLKDEGVSVPITKLCQWFGVARRTTYYKPTRSPAKVKPELAEPIKEMIEAEPSFGYRTVAAILGMNKNTVQRIFQLKGWQVRKRALGQRPRIEAKISRAEKPDQRWATDLCRVWGGKDGWLSLALVIDCSTRQLLGWYLSRTGKASTASAALEQALIARYGTLGRVREPFLLRSDNGLVFTSRDYTRLVRSYGLKQEFITPHCPQQNGMVERVIRTLEEQCVHQHRFESQTHALRVIADWIAFYNQQRPHQALKMMTPDAAYAATLTA</sequence>
<dbReference type="SUPFAM" id="SSF53098">
    <property type="entry name" value="Ribonuclease H-like"/>
    <property type="match status" value="1"/>
</dbReference>
<dbReference type="EMBL" id="NJGC01000009">
    <property type="protein sequence ID" value="PAM71786.1"/>
    <property type="molecule type" value="Genomic_DNA"/>
</dbReference>
<keyword evidence="2" id="KW-0614">Plasmid</keyword>
<name>A0A270NHZ7_STEMA</name>
<dbReference type="PANTHER" id="PTHR46889:SF4">
    <property type="entry name" value="TRANSPOSASE INSO FOR INSERTION SEQUENCE ELEMENT IS911B-RELATED"/>
    <property type="match status" value="1"/>
</dbReference>
<dbReference type="GO" id="GO:0003676">
    <property type="term" value="F:nucleic acid binding"/>
    <property type="evidence" value="ECO:0007669"/>
    <property type="project" value="InterPro"/>
</dbReference>
<evidence type="ECO:0000313" key="4">
    <source>
        <dbReference type="Proteomes" id="UP000216433"/>
    </source>
</evidence>
<reference evidence="3 4" key="1">
    <citation type="submission" date="2017-06" db="EMBL/GenBank/DDBJ databases">
        <title>Genome sequencing and assembly of Stenotrophomonas maltophilia DF07.</title>
        <authorList>
            <person name="Iyer R."/>
        </authorList>
    </citation>
    <scope>NUCLEOTIDE SEQUENCE [LARGE SCALE GENOMIC DNA]</scope>
    <source>
        <strain evidence="3 4">DF07</strain>
        <plasmid evidence="2">unnamed1</plasmid>
    </source>
</reference>
<dbReference type="Pfam" id="PF13683">
    <property type="entry name" value="rve_3"/>
    <property type="match status" value="1"/>
</dbReference>
<feature type="domain" description="Integrase catalytic" evidence="1">
    <location>
        <begin position="104"/>
        <end position="272"/>
    </location>
</feature>
<gene>
    <name evidence="3" type="ORF">CEK00_09315</name>
    <name evidence="2" type="ORF">CEK00_21635</name>
</gene>
<evidence type="ECO:0000259" key="1">
    <source>
        <dbReference type="PROSITE" id="PS50994"/>
    </source>
</evidence>
<dbReference type="PANTHER" id="PTHR46889">
    <property type="entry name" value="TRANSPOSASE INSF FOR INSERTION SEQUENCE IS3B-RELATED"/>
    <property type="match status" value="1"/>
</dbReference>
<dbReference type="InterPro" id="IPR036397">
    <property type="entry name" value="RNaseH_sf"/>
</dbReference>
<evidence type="ECO:0000313" key="3">
    <source>
        <dbReference type="EMBL" id="PAM71786.1"/>
    </source>
</evidence>
<dbReference type="EMBL" id="NJGC01000149">
    <property type="protein sequence ID" value="PAM64629.1"/>
    <property type="molecule type" value="Genomic_DNA"/>
</dbReference>
<dbReference type="InterPro" id="IPR048020">
    <property type="entry name" value="Transpos_IS3"/>
</dbReference>
<dbReference type="InterPro" id="IPR012337">
    <property type="entry name" value="RNaseH-like_sf"/>
</dbReference>
<organism evidence="3 4">
    <name type="scientific">Stenotrophomonas maltophilia</name>
    <name type="common">Pseudomonas maltophilia</name>
    <name type="synonym">Xanthomonas maltophilia</name>
    <dbReference type="NCBI Taxonomy" id="40324"/>
    <lineage>
        <taxon>Bacteria</taxon>
        <taxon>Pseudomonadati</taxon>
        <taxon>Pseudomonadota</taxon>
        <taxon>Gammaproteobacteria</taxon>
        <taxon>Lysobacterales</taxon>
        <taxon>Lysobacteraceae</taxon>
        <taxon>Stenotrophomonas</taxon>
        <taxon>Stenotrophomonas maltophilia group</taxon>
    </lineage>
</organism>
<proteinExistence type="predicted"/>
<dbReference type="Proteomes" id="UP000216433">
    <property type="component" value="Unassembled WGS sequence"/>
</dbReference>
<dbReference type="PROSITE" id="PS50994">
    <property type="entry name" value="INTEGRASE"/>
    <property type="match status" value="1"/>
</dbReference>
<evidence type="ECO:0000313" key="2">
    <source>
        <dbReference type="EMBL" id="PAM64629.1"/>
    </source>
</evidence>
<dbReference type="AlphaFoldDB" id="A0A270NHZ7"/>
<dbReference type="GO" id="GO:0015074">
    <property type="term" value="P:DNA integration"/>
    <property type="evidence" value="ECO:0007669"/>
    <property type="project" value="InterPro"/>
</dbReference>
<dbReference type="NCBIfam" id="NF033516">
    <property type="entry name" value="transpos_IS3"/>
    <property type="match status" value="1"/>
</dbReference>
<dbReference type="Gene3D" id="3.30.420.10">
    <property type="entry name" value="Ribonuclease H-like superfamily/Ribonuclease H"/>
    <property type="match status" value="1"/>
</dbReference>
<dbReference type="InterPro" id="IPR050900">
    <property type="entry name" value="Transposase_IS3/IS150/IS904"/>
</dbReference>
<dbReference type="InterPro" id="IPR001584">
    <property type="entry name" value="Integrase_cat-core"/>
</dbReference>
<comment type="caution">
    <text evidence="3">The sequence shown here is derived from an EMBL/GenBank/DDBJ whole genome shotgun (WGS) entry which is preliminary data.</text>
</comment>
<accession>A0A270NHZ7</accession>
<protein>
    <submittedName>
        <fullName evidence="3">Transposase</fullName>
    </submittedName>
</protein>
<dbReference type="RefSeq" id="WP_095377825.1">
    <property type="nucleotide sequence ID" value="NZ_NJGC01000009.1"/>
</dbReference>
<geneLocation type="plasmid" evidence="2">
    <name>unnamed1</name>
</geneLocation>